<gene>
    <name evidence="2" type="ORF">GCM10007416_11300</name>
</gene>
<evidence type="ECO:0000313" key="2">
    <source>
        <dbReference type="EMBL" id="GGA40057.1"/>
    </source>
</evidence>
<keyword evidence="3" id="KW-1185">Reference proteome</keyword>
<dbReference type="Proteomes" id="UP000617979">
    <property type="component" value="Unassembled WGS sequence"/>
</dbReference>
<evidence type="ECO:0000256" key="1">
    <source>
        <dbReference type="SAM" id="MobiDB-lite"/>
    </source>
</evidence>
<protein>
    <submittedName>
        <fullName evidence="2">Uncharacterized protein</fullName>
    </submittedName>
</protein>
<sequence>MRDAFAPPVNSVTSRKSKSTSDLIISPSGKNPGIIGHTLRHMCPYNKAEASSEEGNKCVFPILIP</sequence>
<dbReference type="EMBL" id="BMEX01000003">
    <property type="protein sequence ID" value="GGA40057.1"/>
    <property type="molecule type" value="Genomic_DNA"/>
</dbReference>
<reference evidence="3" key="1">
    <citation type="journal article" date="2019" name="Int. J. Syst. Evol. Microbiol.">
        <title>The Global Catalogue of Microorganisms (GCM) 10K type strain sequencing project: providing services to taxonomists for standard genome sequencing and annotation.</title>
        <authorList>
            <consortium name="The Broad Institute Genomics Platform"/>
            <consortium name="The Broad Institute Genome Sequencing Center for Infectious Disease"/>
            <person name="Wu L."/>
            <person name="Ma J."/>
        </authorList>
    </citation>
    <scope>NUCLEOTIDE SEQUENCE [LARGE SCALE GENOMIC DNA]</scope>
    <source>
        <strain evidence="3">CGMCC 1.12404</strain>
    </source>
</reference>
<feature type="region of interest" description="Disordered" evidence="1">
    <location>
        <begin position="1"/>
        <end position="29"/>
    </location>
</feature>
<proteinExistence type="predicted"/>
<accession>A0ABQ1GAW3</accession>
<organism evidence="2 3">
    <name type="scientific">Kroppenstedtia guangzhouensis</name>
    <dbReference type="NCBI Taxonomy" id="1274356"/>
    <lineage>
        <taxon>Bacteria</taxon>
        <taxon>Bacillati</taxon>
        <taxon>Bacillota</taxon>
        <taxon>Bacilli</taxon>
        <taxon>Bacillales</taxon>
        <taxon>Thermoactinomycetaceae</taxon>
        <taxon>Kroppenstedtia</taxon>
    </lineage>
</organism>
<name>A0ABQ1GAW3_9BACL</name>
<evidence type="ECO:0000313" key="3">
    <source>
        <dbReference type="Proteomes" id="UP000617979"/>
    </source>
</evidence>
<comment type="caution">
    <text evidence="2">The sequence shown here is derived from an EMBL/GenBank/DDBJ whole genome shotgun (WGS) entry which is preliminary data.</text>
</comment>